<protein>
    <submittedName>
        <fullName evidence="2">Uncharacterized protein</fullName>
    </submittedName>
</protein>
<organism evidence="2 3">
    <name type="scientific">Riccia fluitans</name>
    <dbReference type="NCBI Taxonomy" id="41844"/>
    <lineage>
        <taxon>Eukaryota</taxon>
        <taxon>Viridiplantae</taxon>
        <taxon>Streptophyta</taxon>
        <taxon>Embryophyta</taxon>
        <taxon>Marchantiophyta</taxon>
        <taxon>Marchantiopsida</taxon>
        <taxon>Marchantiidae</taxon>
        <taxon>Marchantiales</taxon>
        <taxon>Ricciaceae</taxon>
        <taxon>Riccia</taxon>
    </lineage>
</organism>
<feature type="region of interest" description="Disordered" evidence="1">
    <location>
        <begin position="365"/>
        <end position="476"/>
    </location>
</feature>
<evidence type="ECO:0000313" key="3">
    <source>
        <dbReference type="Proteomes" id="UP001605036"/>
    </source>
</evidence>
<gene>
    <name evidence="2" type="ORF">R1flu_011501</name>
</gene>
<comment type="caution">
    <text evidence="2">The sequence shown here is derived from an EMBL/GenBank/DDBJ whole genome shotgun (WGS) entry which is preliminary data.</text>
</comment>
<reference evidence="2 3" key="1">
    <citation type="submission" date="2024-09" db="EMBL/GenBank/DDBJ databases">
        <title>Chromosome-scale assembly of Riccia fluitans.</title>
        <authorList>
            <person name="Paukszto L."/>
            <person name="Sawicki J."/>
            <person name="Karawczyk K."/>
            <person name="Piernik-Szablinska J."/>
            <person name="Szczecinska M."/>
            <person name="Mazdziarz M."/>
        </authorList>
    </citation>
    <scope>NUCLEOTIDE SEQUENCE [LARGE SCALE GENOMIC DNA]</scope>
    <source>
        <strain evidence="2">Rf_01</strain>
        <tissue evidence="2">Aerial parts of the thallus</tissue>
    </source>
</reference>
<keyword evidence="3" id="KW-1185">Reference proteome</keyword>
<dbReference type="AlphaFoldDB" id="A0ABD1Z953"/>
<name>A0ABD1Z953_9MARC</name>
<dbReference type="EMBL" id="JBHFFA010000002">
    <property type="protein sequence ID" value="KAL2643914.1"/>
    <property type="molecule type" value="Genomic_DNA"/>
</dbReference>
<proteinExistence type="predicted"/>
<accession>A0ABD1Z953</accession>
<sequence length="550" mass="59516">MDEAKYQVLSLNDSDASESSTAPAGTLLRNTTICYAKYNDRSGGLMPTVSDECGCLGLQSKPPKRIEGSGPSDRPRSQLCILSFETLELISSWQQLEPLLLARNWTPGFLSAGWLEYHYHGVVMGNVVFKRIRVPKRMEDARKLDLLKLVRTVNRTAEENVLCVWVRKEPPTLTRLQRCLSMVKGYQSCSSWKACATSAQLPLERPLPEPSENPAPALLALEAVVPEASQKPTSSSSLAPVLALEAPVPQTSEKYSSFSSPAVNRPSGAEENVLCAWVQREPVPPPLSRLQRCLSLVDGYQSCSSSEAYATVQLALEGPAPESSKKSSSSSPAQVLPALEAPVPESSQKPNSSSNRARVLALEVPKPELSEKPSSYGSPPVAALEGPVPESAEKCSSSSSAPTVALKAQVPESSEKSSPSNRAPVLGIEAPVRESSRAQKKAVNHRERVPSGQMQRGEGKHYGAGTRRNQVAAEREERKSAVQAHFYREGANSTKITGRDLEASAAIAMASCKWSRVTLNNDGGFISTPVYCKYEFKGVYDYLLSLAAED</sequence>
<evidence type="ECO:0000256" key="1">
    <source>
        <dbReference type="SAM" id="MobiDB-lite"/>
    </source>
</evidence>
<evidence type="ECO:0000313" key="2">
    <source>
        <dbReference type="EMBL" id="KAL2643914.1"/>
    </source>
</evidence>
<dbReference type="Proteomes" id="UP001605036">
    <property type="component" value="Unassembled WGS sequence"/>
</dbReference>